<dbReference type="AlphaFoldDB" id="A0A2V3IMB1"/>
<name>A0A2V3IMB1_9FLOR</name>
<evidence type="ECO:0000313" key="2">
    <source>
        <dbReference type="Proteomes" id="UP000247409"/>
    </source>
</evidence>
<accession>A0A2V3IMB1</accession>
<protein>
    <submittedName>
        <fullName evidence="1">Uncharacterized protein</fullName>
    </submittedName>
</protein>
<dbReference type="Proteomes" id="UP000247409">
    <property type="component" value="Unassembled WGS sequence"/>
</dbReference>
<keyword evidence="2" id="KW-1185">Reference proteome</keyword>
<proteinExistence type="predicted"/>
<reference evidence="1 2" key="1">
    <citation type="journal article" date="2018" name="Mol. Biol. Evol.">
        <title>Analysis of the draft genome of the red seaweed Gracilariopsis chorda provides insights into genome size evolution in Rhodophyta.</title>
        <authorList>
            <person name="Lee J."/>
            <person name="Yang E.C."/>
            <person name="Graf L."/>
            <person name="Yang J.H."/>
            <person name="Qiu H."/>
            <person name="Zel Zion U."/>
            <person name="Chan C.X."/>
            <person name="Stephens T.G."/>
            <person name="Weber A.P.M."/>
            <person name="Boo G.H."/>
            <person name="Boo S.M."/>
            <person name="Kim K.M."/>
            <person name="Shin Y."/>
            <person name="Jung M."/>
            <person name="Lee S.J."/>
            <person name="Yim H.S."/>
            <person name="Lee J.H."/>
            <person name="Bhattacharya D."/>
            <person name="Yoon H.S."/>
        </authorList>
    </citation>
    <scope>NUCLEOTIDE SEQUENCE [LARGE SCALE GENOMIC DNA]</scope>
    <source>
        <strain evidence="1 2">SKKU-2015</strain>
        <tissue evidence="1">Whole body</tissue>
    </source>
</reference>
<evidence type="ECO:0000313" key="1">
    <source>
        <dbReference type="EMBL" id="PXF43213.1"/>
    </source>
</evidence>
<comment type="caution">
    <text evidence="1">The sequence shown here is derived from an EMBL/GenBank/DDBJ whole genome shotgun (WGS) entry which is preliminary data.</text>
</comment>
<sequence>MGKRFSDFLHSFPYQDDFVEQVKRLVPSAPLDVLKPEAHARRLWLSAAAFYTTRLNNRVAARVRSEVEKALIANGRPGPPRLIGVPVRASDKCYDNRKHPGPGEMTCMTLEETADVVMRLALMQPELTHVIITSEDAGAISEDKVRDAFGGFPFRKPLHVVRYVEDVQPGTGHTNRVLKKLGKKQAQLLDSMLIVLHMQALAEFHVLTPRSTFHSLIAALANTTPGKKRHVTFPLGTWRDLNSSIGSQLVR</sequence>
<dbReference type="EMBL" id="NBIV01000133">
    <property type="protein sequence ID" value="PXF43213.1"/>
    <property type="molecule type" value="Genomic_DNA"/>
</dbReference>
<organism evidence="1 2">
    <name type="scientific">Gracilariopsis chorda</name>
    <dbReference type="NCBI Taxonomy" id="448386"/>
    <lineage>
        <taxon>Eukaryota</taxon>
        <taxon>Rhodophyta</taxon>
        <taxon>Florideophyceae</taxon>
        <taxon>Rhodymeniophycidae</taxon>
        <taxon>Gracilariales</taxon>
        <taxon>Gracilariaceae</taxon>
        <taxon>Gracilariopsis</taxon>
    </lineage>
</organism>
<gene>
    <name evidence="1" type="ORF">BWQ96_07042</name>
</gene>
<dbReference type="OrthoDB" id="10372419at2759"/>